<evidence type="ECO:0000313" key="4">
    <source>
        <dbReference type="Proteomes" id="UP001500642"/>
    </source>
</evidence>
<keyword evidence="2" id="KW-0812">Transmembrane</keyword>
<keyword evidence="2" id="KW-1133">Transmembrane helix</keyword>
<accession>A0ABP8JSY9</accession>
<dbReference type="Proteomes" id="UP001500642">
    <property type="component" value="Unassembled WGS sequence"/>
</dbReference>
<evidence type="ECO:0000313" key="3">
    <source>
        <dbReference type="EMBL" id="GAA4395298.1"/>
    </source>
</evidence>
<gene>
    <name evidence="3" type="ORF">GCM10023167_25520</name>
</gene>
<evidence type="ECO:0000256" key="2">
    <source>
        <dbReference type="SAM" id="Phobius"/>
    </source>
</evidence>
<keyword evidence="4" id="KW-1185">Reference proteome</keyword>
<name>A0ABP8JSY9_9MICO</name>
<feature type="transmembrane region" description="Helical" evidence="2">
    <location>
        <begin position="25"/>
        <end position="47"/>
    </location>
</feature>
<reference evidence="4" key="1">
    <citation type="journal article" date="2019" name="Int. J. Syst. Evol. Microbiol.">
        <title>The Global Catalogue of Microorganisms (GCM) 10K type strain sequencing project: providing services to taxonomists for standard genome sequencing and annotation.</title>
        <authorList>
            <consortium name="The Broad Institute Genomics Platform"/>
            <consortium name="The Broad Institute Genome Sequencing Center for Infectious Disease"/>
            <person name="Wu L."/>
            <person name="Ma J."/>
        </authorList>
    </citation>
    <scope>NUCLEOTIDE SEQUENCE [LARGE SCALE GENOMIC DNA]</scope>
    <source>
        <strain evidence="4">JCM 17808</strain>
    </source>
</reference>
<comment type="caution">
    <text evidence="3">The sequence shown here is derived from an EMBL/GenBank/DDBJ whole genome shotgun (WGS) entry which is preliminary data.</text>
</comment>
<sequence length="110" mass="11896">MNAALIALAQSPAPTEDIEYPDPVLVTPGTIGFLVTFFIVVAAIFLIRDALKRVRRVRAKDHAVDRYPIPMRRPGEENQPLNHGHDGQGDAVGPDSDVADTDAGDTPPRT</sequence>
<dbReference type="EMBL" id="BAABGL010000035">
    <property type="protein sequence ID" value="GAA4395298.1"/>
    <property type="molecule type" value="Genomic_DNA"/>
</dbReference>
<protein>
    <submittedName>
        <fullName evidence="3">Uncharacterized protein</fullName>
    </submittedName>
</protein>
<organism evidence="3 4">
    <name type="scientific">Brevibacterium pityocampae</name>
    <dbReference type="NCBI Taxonomy" id="506594"/>
    <lineage>
        <taxon>Bacteria</taxon>
        <taxon>Bacillati</taxon>
        <taxon>Actinomycetota</taxon>
        <taxon>Actinomycetes</taxon>
        <taxon>Micrococcales</taxon>
        <taxon>Brevibacteriaceae</taxon>
        <taxon>Brevibacterium</taxon>
    </lineage>
</organism>
<proteinExistence type="predicted"/>
<feature type="region of interest" description="Disordered" evidence="1">
    <location>
        <begin position="68"/>
        <end position="110"/>
    </location>
</feature>
<keyword evidence="2" id="KW-0472">Membrane</keyword>
<evidence type="ECO:0000256" key="1">
    <source>
        <dbReference type="SAM" id="MobiDB-lite"/>
    </source>
</evidence>
<dbReference type="RefSeq" id="WP_247618875.1">
    <property type="nucleotide sequence ID" value="NZ_BAABGL010000035.1"/>
</dbReference>